<evidence type="ECO:0000313" key="3">
    <source>
        <dbReference type="EMBL" id="CAL1379395.1"/>
    </source>
</evidence>
<gene>
    <name evidence="3" type="ORF">LTRI10_LOCUS20919</name>
</gene>
<reference evidence="3 4" key="1">
    <citation type="submission" date="2024-04" db="EMBL/GenBank/DDBJ databases">
        <authorList>
            <person name="Fracassetti M."/>
        </authorList>
    </citation>
    <scope>NUCLEOTIDE SEQUENCE [LARGE SCALE GENOMIC DNA]</scope>
</reference>
<protein>
    <recommendedName>
        <fullName evidence="2">DUF4283 domain-containing protein</fullName>
    </recommendedName>
</protein>
<proteinExistence type="predicted"/>
<evidence type="ECO:0000256" key="1">
    <source>
        <dbReference type="SAM" id="MobiDB-lite"/>
    </source>
</evidence>
<feature type="region of interest" description="Disordered" evidence="1">
    <location>
        <begin position="1"/>
        <end position="89"/>
    </location>
</feature>
<dbReference type="Pfam" id="PF14111">
    <property type="entry name" value="DUF4283"/>
    <property type="match status" value="1"/>
</dbReference>
<feature type="domain" description="DUF4283" evidence="2">
    <location>
        <begin position="155"/>
        <end position="235"/>
    </location>
</feature>
<dbReference type="EMBL" id="OZ034816">
    <property type="protein sequence ID" value="CAL1379395.1"/>
    <property type="molecule type" value="Genomic_DNA"/>
</dbReference>
<dbReference type="Proteomes" id="UP001497516">
    <property type="component" value="Chromosome 3"/>
</dbReference>
<dbReference type="InterPro" id="IPR025558">
    <property type="entry name" value="DUF4283"/>
</dbReference>
<dbReference type="InterPro" id="IPR040256">
    <property type="entry name" value="At4g02000-like"/>
</dbReference>
<dbReference type="AlphaFoldDB" id="A0AAV2E0P5"/>
<evidence type="ECO:0000313" key="4">
    <source>
        <dbReference type="Proteomes" id="UP001497516"/>
    </source>
</evidence>
<accession>A0AAV2E0P5</accession>
<dbReference type="PANTHER" id="PTHR31286:SF99">
    <property type="entry name" value="DUF4283 DOMAIN-CONTAINING PROTEIN"/>
    <property type="match status" value="1"/>
</dbReference>
<name>A0AAV2E0P5_9ROSI</name>
<evidence type="ECO:0000259" key="2">
    <source>
        <dbReference type="Pfam" id="PF14111"/>
    </source>
</evidence>
<organism evidence="3 4">
    <name type="scientific">Linum trigynum</name>
    <dbReference type="NCBI Taxonomy" id="586398"/>
    <lineage>
        <taxon>Eukaryota</taxon>
        <taxon>Viridiplantae</taxon>
        <taxon>Streptophyta</taxon>
        <taxon>Embryophyta</taxon>
        <taxon>Tracheophyta</taxon>
        <taxon>Spermatophyta</taxon>
        <taxon>Magnoliopsida</taxon>
        <taxon>eudicotyledons</taxon>
        <taxon>Gunneridae</taxon>
        <taxon>Pentapetalae</taxon>
        <taxon>rosids</taxon>
        <taxon>fabids</taxon>
        <taxon>Malpighiales</taxon>
        <taxon>Linaceae</taxon>
        <taxon>Linum</taxon>
    </lineage>
</organism>
<sequence>MPVVAAALAGGGTDGHGQTENVAGQHRPPTASSSPNPKGDREAQQTKKRAKPSMTFPGNTPMQEAAFEETMSDGQKTPRPASPRPSVWGSSAGAARRLFGDSSHTGTWYIADSDSEGIAEAMREDGKEADFEGTVDPKCPSIEYTLAEERMFCREWRSALVVMVLGRSLSYTLIAKKLNGIWAKAGPIQVTSAKNGYFLVRFTKGVDYERAITGGPWMVGDNYLTVHPWTQDFNPYNHEISSTLVWARLLDIPIHYFHQVAVMKIGKPIRVDQATSTGARSDYARVCVQVDITKPLLSQFMIHGIKYFIQYEGLEKICLQCGSYFERSSCSCLVQKDEMESESVSPQEPEIVKEPEKLYGEWMIAKRRPRARKESL</sequence>
<keyword evidence="4" id="KW-1185">Reference proteome</keyword>
<dbReference type="PANTHER" id="PTHR31286">
    <property type="entry name" value="GLYCINE-RICH CELL WALL STRUCTURAL PROTEIN 1.8-LIKE"/>
    <property type="match status" value="1"/>
</dbReference>